<dbReference type="Proteomes" id="UP000561066">
    <property type="component" value="Unassembled WGS sequence"/>
</dbReference>
<keyword evidence="1" id="KW-1133">Transmembrane helix</keyword>
<keyword evidence="1" id="KW-0812">Transmembrane</keyword>
<dbReference type="RefSeq" id="WP_182941022.1">
    <property type="nucleotide sequence ID" value="NZ_JABEQH010000003.1"/>
</dbReference>
<sequence length="112" mass="12912">MDVQDFDEGSHYDSERERRIELLIRRLPAGLQPAVRWLRRPVARWVRIPAGVLLVAGSVFALLPVFGFWMLPLGVLLLAEDLPPVRRLTGRLLRWIEARHPQWMGLSPTSTH</sequence>
<evidence type="ECO:0008006" key="4">
    <source>
        <dbReference type="Google" id="ProtNLM"/>
    </source>
</evidence>
<proteinExistence type="predicted"/>
<evidence type="ECO:0000256" key="1">
    <source>
        <dbReference type="SAM" id="Phobius"/>
    </source>
</evidence>
<evidence type="ECO:0000313" key="2">
    <source>
        <dbReference type="EMBL" id="MBB2174875.1"/>
    </source>
</evidence>
<gene>
    <name evidence="2" type="ORF">HLH21_02905</name>
</gene>
<protein>
    <recommendedName>
        <fullName evidence="4">Transmembrane protein</fullName>
    </recommendedName>
</protein>
<evidence type="ECO:0000313" key="3">
    <source>
        <dbReference type="Proteomes" id="UP000561066"/>
    </source>
</evidence>
<name>A0A7W4J525_9PROT</name>
<dbReference type="AlphaFoldDB" id="A0A7W4J525"/>
<accession>A0A7W4J525</accession>
<keyword evidence="1" id="KW-0472">Membrane</keyword>
<dbReference type="EMBL" id="JABEQH010000003">
    <property type="protein sequence ID" value="MBB2174875.1"/>
    <property type="molecule type" value="Genomic_DNA"/>
</dbReference>
<keyword evidence="3" id="KW-1185">Reference proteome</keyword>
<feature type="transmembrane region" description="Helical" evidence="1">
    <location>
        <begin position="48"/>
        <end position="71"/>
    </location>
</feature>
<reference evidence="2 3" key="1">
    <citation type="submission" date="2020-04" db="EMBL/GenBank/DDBJ databases">
        <title>Description of novel Gluconacetobacter.</title>
        <authorList>
            <person name="Sombolestani A."/>
        </authorList>
    </citation>
    <scope>NUCLEOTIDE SEQUENCE [LARGE SCALE GENOMIC DNA]</scope>
    <source>
        <strain evidence="2 3">LMG 21312</strain>
    </source>
</reference>
<comment type="caution">
    <text evidence="2">The sequence shown here is derived from an EMBL/GenBank/DDBJ whole genome shotgun (WGS) entry which is preliminary data.</text>
</comment>
<organism evidence="2 3">
    <name type="scientific">Gluconacetobacter johannae</name>
    <dbReference type="NCBI Taxonomy" id="112140"/>
    <lineage>
        <taxon>Bacteria</taxon>
        <taxon>Pseudomonadati</taxon>
        <taxon>Pseudomonadota</taxon>
        <taxon>Alphaproteobacteria</taxon>
        <taxon>Acetobacterales</taxon>
        <taxon>Acetobacteraceae</taxon>
        <taxon>Gluconacetobacter</taxon>
    </lineage>
</organism>